<keyword evidence="4 7" id="KW-0496">Mitochondrion</keyword>
<dbReference type="InterPro" id="IPR007980">
    <property type="entry name" value="Ribosomal_uS3m_fun"/>
</dbReference>
<evidence type="ECO:0000256" key="5">
    <source>
        <dbReference type="ARBA" id="ARBA00023274"/>
    </source>
</evidence>
<reference evidence="7" key="1">
    <citation type="journal article" date="2013" name="Fungal Genet. Biol.">
        <title>The 135 kbp mitochondrial genome of Agaricus bisporus is the largest known eukaryotic reservoir of group I introns and plasmid-related sequences.</title>
        <authorList>
            <person name="Ferandon C."/>
            <person name="Xu J."/>
            <person name="Barroso G."/>
        </authorList>
    </citation>
    <scope>NUCLEOTIDE SEQUENCE</scope>
</reference>
<evidence type="ECO:0000256" key="4">
    <source>
        <dbReference type="ARBA" id="ARBA00023128"/>
    </source>
</evidence>
<accession>S4SPI6</accession>
<keyword evidence="5" id="KW-0687">Ribonucleoprotein</keyword>
<dbReference type="EMBL" id="JX271275">
    <property type="protein sequence ID" value="AFP72255.1"/>
    <property type="molecule type" value="Genomic_DNA"/>
</dbReference>
<dbReference type="Pfam" id="PF05316">
    <property type="entry name" value="VAR1"/>
    <property type="match status" value="1"/>
</dbReference>
<comment type="subcellular location">
    <subcellularLocation>
        <location evidence="1">Mitochondrion</location>
    </subcellularLocation>
</comment>
<evidence type="ECO:0000256" key="3">
    <source>
        <dbReference type="ARBA" id="ARBA00022980"/>
    </source>
</evidence>
<evidence type="ECO:0000256" key="2">
    <source>
        <dbReference type="ARBA" id="ARBA00010761"/>
    </source>
</evidence>
<dbReference type="AlphaFoldDB" id="S4SPI6"/>
<evidence type="ECO:0000313" key="7">
    <source>
        <dbReference type="EMBL" id="AFP72255.1"/>
    </source>
</evidence>
<dbReference type="GO" id="GO:0005840">
    <property type="term" value="C:ribosome"/>
    <property type="evidence" value="ECO:0007669"/>
    <property type="project" value="UniProtKB-KW"/>
</dbReference>
<geneLocation type="mitochondrion" evidence="7"/>
<proteinExistence type="inferred from homology"/>
<dbReference type="GO" id="GO:0006412">
    <property type="term" value="P:translation"/>
    <property type="evidence" value="ECO:0007669"/>
    <property type="project" value="InterPro"/>
</dbReference>
<evidence type="ECO:0000256" key="1">
    <source>
        <dbReference type="ARBA" id="ARBA00004173"/>
    </source>
</evidence>
<dbReference type="GO" id="GO:1990904">
    <property type="term" value="C:ribonucleoprotein complex"/>
    <property type="evidence" value="ECO:0007669"/>
    <property type="project" value="UniProtKB-KW"/>
</dbReference>
<keyword evidence="3 7" id="KW-0689">Ribosomal protein</keyword>
<dbReference type="GO" id="GO:0005739">
    <property type="term" value="C:mitochondrion"/>
    <property type="evidence" value="ECO:0007669"/>
    <property type="project" value="UniProtKB-SubCell"/>
</dbReference>
<sequence length="368" mass="42169">MTILKNIKQGLVPFLNNPSSSSNDVKENDLNLVKRDSKFQPQANTNLAKINFFNANKLNNLVFLSKKGSQKNNPNIISYDFPVTKTALRISQADINKNTVKDMNKFITIDFSKFLSGFFKTTYCLISQPVIISTPDKIKLQLFYFLCIPKIFVVKNLRKVLYGLAFGNKKIKLNNLINRKKRRPSLMKKKVKFILKKLAKSNITKVYPNKFKNLCTILSKYFNRPIELELIRLHQPFYDSNILVNFLALNINKRNIRPSIHKFYKRSFIKSNQTTSLPYSGNLFGSNLENIYNPLIKDTAAQLSGLTIRIGGRLMRQPIIPKKTVTKFEKGFTAKGKINYLDIASLTHKNRKGAFTITVKSGQTIRAT</sequence>
<gene>
    <name evidence="7" type="primary">rps3</name>
</gene>
<dbReference type="GO" id="GO:0003735">
    <property type="term" value="F:structural constituent of ribosome"/>
    <property type="evidence" value="ECO:0007669"/>
    <property type="project" value="InterPro"/>
</dbReference>
<comment type="similarity">
    <text evidence="2">Belongs to the universal ribosomal protein uS3 family.</text>
</comment>
<name>S4SPI6_AGABB</name>
<organism evidence="7">
    <name type="scientific">Agaricus bisporus var. bisporus (strain H97 / ATCC MYA-4626 / FGSC 10389)</name>
    <name type="common">White button mushroom</name>
    <dbReference type="NCBI Taxonomy" id="936046"/>
    <lineage>
        <taxon>Eukaryota</taxon>
        <taxon>Fungi</taxon>
        <taxon>Dikarya</taxon>
        <taxon>Basidiomycota</taxon>
        <taxon>Agaricomycotina</taxon>
        <taxon>Agaricomycetes</taxon>
        <taxon>Agaricomycetidae</taxon>
        <taxon>Agaricales</taxon>
        <taxon>Agaricineae</taxon>
        <taxon>Agaricaceae</taxon>
        <taxon>Agaricus</taxon>
    </lineage>
</organism>
<evidence type="ECO:0000256" key="6">
    <source>
        <dbReference type="ARBA" id="ARBA00035157"/>
    </source>
</evidence>
<protein>
    <recommendedName>
        <fullName evidence="6">Small ribosomal subunit protein uS3m</fullName>
    </recommendedName>
</protein>